<organism evidence="1 2">
    <name type="scientific">Lindgomyces ingoldianus</name>
    <dbReference type="NCBI Taxonomy" id="673940"/>
    <lineage>
        <taxon>Eukaryota</taxon>
        <taxon>Fungi</taxon>
        <taxon>Dikarya</taxon>
        <taxon>Ascomycota</taxon>
        <taxon>Pezizomycotina</taxon>
        <taxon>Dothideomycetes</taxon>
        <taxon>Pleosporomycetidae</taxon>
        <taxon>Pleosporales</taxon>
        <taxon>Lindgomycetaceae</taxon>
        <taxon>Lindgomyces</taxon>
    </lineage>
</organism>
<reference evidence="1" key="1">
    <citation type="journal article" date="2020" name="Stud. Mycol.">
        <title>101 Dothideomycetes genomes: a test case for predicting lifestyles and emergence of pathogens.</title>
        <authorList>
            <person name="Haridas S."/>
            <person name="Albert R."/>
            <person name="Binder M."/>
            <person name="Bloem J."/>
            <person name="Labutti K."/>
            <person name="Salamov A."/>
            <person name="Andreopoulos B."/>
            <person name="Baker S."/>
            <person name="Barry K."/>
            <person name="Bills G."/>
            <person name="Bluhm B."/>
            <person name="Cannon C."/>
            <person name="Castanera R."/>
            <person name="Culley D."/>
            <person name="Daum C."/>
            <person name="Ezra D."/>
            <person name="Gonzalez J."/>
            <person name="Henrissat B."/>
            <person name="Kuo A."/>
            <person name="Liang C."/>
            <person name="Lipzen A."/>
            <person name="Lutzoni F."/>
            <person name="Magnuson J."/>
            <person name="Mondo S."/>
            <person name="Nolan M."/>
            <person name="Ohm R."/>
            <person name="Pangilinan J."/>
            <person name="Park H.-J."/>
            <person name="Ramirez L."/>
            <person name="Alfaro M."/>
            <person name="Sun H."/>
            <person name="Tritt A."/>
            <person name="Yoshinaga Y."/>
            <person name="Zwiers L.-H."/>
            <person name="Turgeon B."/>
            <person name="Goodwin S."/>
            <person name="Spatafora J."/>
            <person name="Crous P."/>
            <person name="Grigoriev I."/>
        </authorList>
    </citation>
    <scope>NUCLEOTIDE SEQUENCE</scope>
    <source>
        <strain evidence="1">ATCC 200398</strain>
    </source>
</reference>
<evidence type="ECO:0000313" key="2">
    <source>
        <dbReference type="Proteomes" id="UP000799755"/>
    </source>
</evidence>
<accession>A0ACB6QPD7</accession>
<comment type="caution">
    <text evidence="1">The sequence shown here is derived from an EMBL/GenBank/DDBJ whole genome shotgun (WGS) entry which is preliminary data.</text>
</comment>
<dbReference type="EMBL" id="MU003514">
    <property type="protein sequence ID" value="KAF2468735.1"/>
    <property type="molecule type" value="Genomic_DNA"/>
</dbReference>
<gene>
    <name evidence="1" type="ORF">BDR25DRAFT_344016</name>
</gene>
<proteinExistence type="predicted"/>
<name>A0ACB6QPD7_9PLEO</name>
<protein>
    <submittedName>
        <fullName evidence="1">Alpha/beta-hydrolase</fullName>
    </submittedName>
</protein>
<evidence type="ECO:0000313" key="1">
    <source>
        <dbReference type="EMBL" id="KAF2468735.1"/>
    </source>
</evidence>
<sequence>MGDANLILIQRQQLYDSSMPLFLVHDGSGSVGSYNRLGDFGRDTWAFENLKVQESGIWTGGIQAMAELYCQMIQDVYPQGGIILGGWSIGGLISLEMSHILSKVPNITVVGVVMIESLFPGLLNSQNITVEVQDLCFRSKMSVYERKRVAKLIFEATRVAKSYESAIWTPEISRHDDLNHCKIASDSAALRTADANPPSPLVLVKASDPVPSRQGTVIPTLLGWDQLGDRWITAVYTVQGHHFSIFEEENVGYLTIILREACIILEMSL</sequence>
<keyword evidence="2" id="KW-1185">Reference proteome</keyword>
<dbReference type="Proteomes" id="UP000799755">
    <property type="component" value="Unassembled WGS sequence"/>
</dbReference>